<proteinExistence type="predicted"/>
<reference evidence="2" key="1">
    <citation type="journal article" date="2022" name="bioRxiv">
        <title>Sequencing and chromosome-scale assembly of the giantPleurodeles waltlgenome.</title>
        <authorList>
            <person name="Brown T."/>
            <person name="Elewa A."/>
            <person name="Iarovenko S."/>
            <person name="Subramanian E."/>
            <person name="Araus A.J."/>
            <person name="Petzold A."/>
            <person name="Susuki M."/>
            <person name="Suzuki K.-i.T."/>
            <person name="Hayashi T."/>
            <person name="Toyoda A."/>
            <person name="Oliveira C."/>
            <person name="Osipova E."/>
            <person name="Leigh N.D."/>
            <person name="Simon A."/>
            <person name="Yun M.H."/>
        </authorList>
    </citation>
    <scope>NUCLEOTIDE SEQUENCE</scope>
    <source>
        <strain evidence="2">20211129_DDA</strain>
        <tissue evidence="2">Liver</tissue>
    </source>
</reference>
<gene>
    <name evidence="2" type="ORF">NDU88_004741</name>
</gene>
<dbReference type="Proteomes" id="UP001066276">
    <property type="component" value="Chromosome 6"/>
</dbReference>
<evidence type="ECO:0000313" key="3">
    <source>
        <dbReference type="Proteomes" id="UP001066276"/>
    </source>
</evidence>
<organism evidence="2 3">
    <name type="scientific">Pleurodeles waltl</name>
    <name type="common">Iberian ribbed newt</name>
    <dbReference type="NCBI Taxonomy" id="8319"/>
    <lineage>
        <taxon>Eukaryota</taxon>
        <taxon>Metazoa</taxon>
        <taxon>Chordata</taxon>
        <taxon>Craniata</taxon>
        <taxon>Vertebrata</taxon>
        <taxon>Euteleostomi</taxon>
        <taxon>Amphibia</taxon>
        <taxon>Batrachia</taxon>
        <taxon>Caudata</taxon>
        <taxon>Salamandroidea</taxon>
        <taxon>Salamandridae</taxon>
        <taxon>Pleurodelinae</taxon>
        <taxon>Pleurodeles</taxon>
    </lineage>
</organism>
<dbReference type="EMBL" id="JANPWB010000010">
    <property type="protein sequence ID" value="KAJ1138354.1"/>
    <property type="molecule type" value="Genomic_DNA"/>
</dbReference>
<dbReference type="AlphaFoldDB" id="A0AAV7QFE4"/>
<name>A0AAV7QFE4_PLEWA</name>
<feature type="region of interest" description="Disordered" evidence="1">
    <location>
        <begin position="68"/>
        <end position="147"/>
    </location>
</feature>
<accession>A0AAV7QFE4</accession>
<evidence type="ECO:0000313" key="2">
    <source>
        <dbReference type="EMBL" id="KAJ1138354.1"/>
    </source>
</evidence>
<evidence type="ECO:0000256" key="1">
    <source>
        <dbReference type="SAM" id="MobiDB-lite"/>
    </source>
</evidence>
<protein>
    <submittedName>
        <fullName evidence="2">Uncharacterized protein</fullName>
    </submittedName>
</protein>
<sequence length="205" mass="21643">MTRPPALPALFSAPKGLFGSNEIDTLFNTPKSSGRKTTPLTFFGTAALSGNQCRGPSGEQARHIRAELHSESETRTRTSTVSTPSLHLPPLALNTGQAPPVAGRDSCPEAQCPASTLPLPEGHSLHRHKASNPTPSSHHRQNSDTSPVSEHIFNITSSVNASTSSTLKAIFASKNATAAKSSFVNSSPKDSFSAKEALTQSQVLY</sequence>
<comment type="caution">
    <text evidence="2">The sequence shown here is derived from an EMBL/GenBank/DDBJ whole genome shotgun (WGS) entry which is preliminary data.</text>
</comment>
<keyword evidence="3" id="KW-1185">Reference proteome</keyword>